<dbReference type="AlphaFoldDB" id="A0A427YW99"/>
<protein>
    <recommendedName>
        <fullName evidence="2">RNase III domain-containing protein</fullName>
    </recommendedName>
</protein>
<dbReference type="Gene3D" id="1.10.1520.10">
    <property type="entry name" value="Ribonuclease III domain"/>
    <property type="match status" value="1"/>
</dbReference>
<dbReference type="SUPFAM" id="SSF54768">
    <property type="entry name" value="dsRNA-binding domain-like"/>
    <property type="match status" value="1"/>
</dbReference>
<evidence type="ECO:0000313" key="4">
    <source>
        <dbReference type="Proteomes" id="UP000279259"/>
    </source>
</evidence>
<accession>A0A427YW99</accession>
<gene>
    <name evidence="3" type="ORF">EHS25_000502</name>
</gene>
<dbReference type="InterPro" id="IPR036389">
    <property type="entry name" value="RNase_III_sf"/>
</dbReference>
<dbReference type="PROSITE" id="PS50142">
    <property type="entry name" value="RNASE_3_2"/>
    <property type="match status" value="1"/>
</dbReference>
<reference evidence="3 4" key="1">
    <citation type="submission" date="2018-11" db="EMBL/GenBank/DDBJ databases">
        <title>Genome sequence of Saitozyma podzolica DSM 27192.</title>
        <authorList>
            <person name="Aliyu H."/>
            <person name="Gorte O."/>
            <person name="Ochsenreither K."/>
        </authorList>
    </citation>
    <scope>NUCLEOTIDE SEQUENCE [LARGE SCALE GENOMIC DNA]</scope>
    <source>
        <strain evidence="3 4">DSM 27192</strain>
    </source>
</reference>
<evidence type="ECO:0000313" key="3">
    <source>
        <dbReference type="EMBL" id="RSH95413.1"/>
    </source>
</evidence>
<dbReference type="STRING" id="1890683.A0A427YW99"/>
<keyword evidence="4" id="KW-1185">Reference proteome</keyword>
<dbReference type="EMBL" id="RSCD01000001">
    <property type="protein sequence ID" value="RSH95413.1"/>
    <property type="molecule type" value="Genomic_DNA"/>
</dbReference>
<feature type="domain" description="RNase III" evidence="2">
    <location>
        <begin position="70"/>
        <end position="137"/>
    </location>
</feature>
<dbReference type="SUPFAM" id="SSF69065">
    <property type="entry name" value="RNase III domain-like"/>
    <property type="match status" value="1"/>
</dbReference>
<feature type="region of interest" description="Disordered" evidence="1">
    <location>
        <begin position="151"/>
        <end position="191"/>
    </location>
</feature>
<comment type="caution">
    <text evidence="3">The sequence shown here is derived from an EMBL/GenBank/DDBJ whole genome shotgun (WGS) entry which is preliminary data.</text>
</comment>
<dbReference type="Proteomes" id="UP000279259">
    <property type="component" value="Unassembled WGS sequence"/>
</dbReference>
<dbReference type="OrthoDB" id="2392202at2759"/>
<dbReference type="InterPro" id="IPR000999">
    <property type="entry name" value="RNase_III_dom"/>
</dbReference>
<feature type="compositionally biased region" description="Low complexity" evidence="1">
    <location>
        <begin position="158"/>
        <end position="176"/>
    </location>
</feature>
<evidence type="ECO:0000256" key="1">
    <source>
        <dbReference type="SAM" id="MobiDB-lite"/>
    </source>
</evidence>
<evidence type="ECO:0000259" key="2">
    <source>
        <dbReference type="PROSITE" id="PS50142"/>
    </source>
</evidence>
<dbReference type="CDD" id="cd00593">
    <property type="entry name" value="RIBOc"/>
    <property type="match status" value="1"/>
</dbReference>
<name>A0A427YW99_9TREE</name>
<organism evidence="3 4">
    <name type="scientific">Saitozyma podzolica</name>
    <dbReference type="NCBI Taxonomy" id="1890683"/>
    <lineage>
        <taxon>Eukaryota</taxon>
        <taxon>Fungi</taxon>
        <taxon>Dikarya</taxon>
        <taxon>Basidiomycota</taxon>
        <taxon>Agaricomycotina</taxon>
        <taxon>Tremellomycetes</taxon>
        <taxon>Tremellales</taxon>
        <taxon>Trimorphomycetaceae</taxon>
        <taxon>Saitozyma</taxon>
    </lineage>
</organism>
<dbReference type="GO" id="GO:0004525">
    <property type="term" value="F:ribonuclease III activity"/>
    <property type="evidence" value="ECO:0007669"/>
    <property type="project" value="InterPro"/>
</dbReference>
<sequence length="337" mass="36458">MVSSSSEETEPTSLLRFTLPPIPDLPFPPAPKIVDAQLERQVFTHSSLLKKRRQASSLSLEESIEDNEKLEHLFPNLQVGPATMLKSLLVANSTLAQLSSRYDFPSRLLAGPSEQWNVRNGEKTRANLFEAYVAGLYASYLKHGDGGVNGNGNGHGNGNAHVNGSGHVNGGSTTSGFRAPTPPRNPSKSDMSTAADLRVYGLALDEGSDVAAGMDDGRAFLHVMGWLKPLFTPIAHWALEFLKAEQARIDARQVELTPDAELDQHSLGASARLNEHFTYKEGGMPEYLPARSGSDMWTVMCIATMRDGTKHHAEATRTNKKAASNVAALKICQAVGL</sequence>
<proteinExistence type="predicted"/>
<dbReference type="GO" id="GO:0006396">
    <property type="term" value="P:RNA processing"/>
    <property type="evidence" value="ECO:0007669"/>
    <property type="project" value="InterPro"/>
</dbReference>